<protein>
    <submittedName>
        <fullName evidence="3">Scp-like extracellular protein, putative</fullName>
    </submittedName>
</protein>
<feature type="compositionally biased region" description="Basic and acidic residues" evidence="2">
    <location>
        <begin position="630"/>
        <end position="641"/>
    </location>
</feature>
<dbReference type="RefSeq" id="XP_001011229.3">
    <property type="nucleotide sequence ID" value="XM_001011229.3"/>
</dbReference>
<dbReference type="eggNOG" id="ENOG502SHVA">
    <property type="taxonomic scope" value="Eukaryota"/>
</dbReference>
<evidence type="ECO:0000313" key="4">
    <source>
        <dbReference type="Proteomes" id="UP000009168"/>
    </source>
</evidence>
<dbReference type="EMBL" id="GG662793">
    <property type="protein sequence ID" value="EAR90984.3"/>
    <property type="molecule type" value="Genomic_DNA"/>
</dbReference>
<gene>
    <name evidence="3" type="ORF">TTHERM_00145900</name>
</gene>
<feature type="coiled-coil region" evidence="1">
    <location>
        <begin position="249"/>
        <end position="349"/>
    </location>
</feature>
<dbReference type="GeneID" id="7839541"/>
<organism evidence="3 4">
    <name type="scientific">Tetrahymena thermophila (strain SB210)</name>
    <dbReference type="NCBI Taxonomy" id="312017"/>
    <lineage>
        <taxon>Eukaryota</taxon>
        <taxon>Sar</taxon>
        <taxon>Alveolata</taxon>
        <taxon>Ciliophora</taxon>
        <taxon>Intramacronucleata</taxon>
        <taxon>Oligohymenophorea</taxon>
        <taxon>Hymenostomatida</taxon>
        <taxon>Tetrahymenina</taxon>
        <taxon>Tetrahymenidae</taxon>
        <taxon>Tetrahymena</taxon>
    </lineage>
</organism>
<dbReference type="InParanoid" id="I7MI85"/>
<feature type="coiled-coil region" evidence="1">
    <location>
        <begin position="149"/>
        <end position="183"/>
    </location>
</feature>
<dbReference type="KEGG" id="tet:TTHERM_00145900"/>
<dbReference type="Proteomes" id="UP000009168">
    <property type="component" value="Unassembled WGS sequence"/>
</dbReference>
<dbReference type="AlphaFoldDB" id="I7MI85"/>
<reference evidence="4" key="1">
    <citation type="journal article" date="2006" name="PLoS Biol.">
        <title>Macronuclear genome sequence of the ciliate Tetrahymena thermophila, a model eukaryote.</title>
        <authorList>
            <person name="Eisen J.A."/>
            <person name="Coyne R.S."/>
            <person name="Wu M."/>
            <person name="Wu D."/>
            <person name="Thiagarajan M."/>
            <person name="Wortman J.R."/>
            <person name="Badger J.H."/>
            <person name="Ren Q."/>
            <person name="Amedeo P."/>
            <person name="Jones K.M."/>
            <person name="Tallon L.J."/>
            <person name="Delcher A.L."/>
            <person name="Salzberg S.L."/>
            <person name="Silva J.C."/>
            <person name="Haas B.J."/>
            <person name="Majoros W.H."/>
            <person name="Farzad M."/>
            <person name="Carlton J.M."/>
            <person name="Smith R.K. Jr."/>
            <person name="Garg J."/>
            <person name="Pearlman R.E."/>
            <person name="Karrer K.M."/>
            <person name="Sun L."/>
            <person name="Manning G."/>
            <person name="Elde N.C."/>
            <person name="Turkewitz A.P."/>
            <person name="Asai D.J."/>
            <person name="Wilkes D.E."/>
            <person name="Wang Y."/>
            <person name="Cai H."/>
            <person name="Collins K."/>
            <person name="Stewart B.A."/>
            <person name="Lee S.R."/>
            <person name="Wilamowska K."/>
            <person name="Weinberg Z."/>
            <person name="Ruzzo W.L."/>
            <person name="Wloga D."/>
            <person name="Gaertig J."/>
            <person name="Frankel J."/>
            <person name="Tsao C.-C."/>
            <person name="Gorovsky M.A."/>
            <person name="Keeling P.J."/>
            <person name="Waller R.F."/>
            <person name="Patron N.J."/>
            <person name="Cherry J.M."/>
            <person name="Stover N.A."/>
            <person name="Krieger C.J."/>
            <person name="del Toro C."/>
            <person name="Ryder H.F."/>
            <person name="Williamson S.C."/>
            <person name="Barbeau R.A."/>
            <person name="Hamilton E.P."/>
            <person name="Orias E."/>
        </authorList>
    </citation>
    <scope>NUCLEOTIDE SEQUENCE [LARGE SCALE GENOMIC DNA]</scope>
    <source>
        <strain evidence="4">SB210</strain>
    </source>
</reference>
<accession>I7MI85</accession>
<feature type="coiled-coil region" evidence="1">
    <location>
        <begin position="32"/>
        <end position="59"/>
    </location>
</feature>
<feature type="region of interest" description="Disordered" evidence="2">
    <location>
        <begin position="630"/>
        <end position="650"/>
    </location>
</feature>
<proteinExistence type="predicted"/>
<feature type="coiled-coil region" evidence="1">
    <location>
        <begin position="500"/>
        <end position="527"/>
    </location>
</feature>
<sequence>MSNNYNTKSIYTVALNELLNVNVNSESLKVFLENIVNVINNQSKQLQSFQQQLEGKADKEEVEKGFKSVSDSINIYDNELLKTINNVLEKPKQENTGNKVEDGANKVCNKIVMLGHACTILYRANKGWDKKLDEIALEIPKKLERDEMKIKVKKTKTKLVNELEEIKRKLNKQMDELSKKTVTQINKFEIEVKDVEKKTLWKIQDCEQLLSKRITGEFVDNSIKCLEDKIRREMLKMKEENFGGINSAIEDLEDKFKVFEENNTDKIKNVKQQLKDVEDSFANKFALNEKYEANKKIVQDKISEIETRLITLDRKGDANQVLEQSRELVRQLEAKLYDQERQLNELADQVSLLGSRAISSDKKQKSGNGEDDCIDPHKLCLLEANLKRLRDEFNEQKRNYSTLEQDIRRKFDTFEHKVLGNFALLKKQNQSEFNRDEIIGLIERGKVIAEEKVKQLAREFEDIKPKINGISELEKKIKKKFRDMSENSELSQKIAEKADIIEVNRQNNFLEEKVRQLTDTIQSFKREFEQIEDFYMQLNTMIKSNQQEAISVITGNTKVIPNRCVACGTKGKQVHNMSDMKGYDGKIYKADFSGASAYDNQEVFDIYPSQISPERVSGFNYSSKQQLISFKERPTSSKGNERLQNSSGKK</sequence>
<name>I7MI85_TETTS</name>
<keyword evidence="4" id="KW-1185">Reference proteome</keyword>
<dbReference type="OrthoDB" id="297041at2759"/>
<evidence type="ECO:0000313" key="3">
    <source>
        <dbReference type="EMBL" id="EAR90984.3"/>
    </source>
</evidence>
<evidence type="ECO:0000256" key="1">
    <source>
        <dbReference type="SAM" id="Coils"/>
    </source>
</evidence>
<evidence type="ECO:0000256" key="2">
    <source>
        <dbReference type="SAM" id="MobiDB-lite"/>
    </source>
</evidence>
<keyword evidence="1" id="KW-0175">Coiled coil</keyword>